<dbReference type="PATRIC" id="fig|1349767.4.peg.2173"/>
<dbReference type="AlphaFoldDB" id="W0UZS1"/>
<reference evidence="1 2" key="1">
    <citation type="journal article" date="2015" name="Genome Announc.">
        <title>Genome Sequence of Mushroom Soft-Rot Pathogen Janthinobacterium agaricidamnosum.</title>
        <authorList>
            <person name="Graupner K."/>
            <person name="Lackner G."/>
            <person name="Hertweck C."/>
        </authorList>
    </citation>
    <scope>NUCLEOTIDE SEQUENCE [LARGE SCALE GENOMIC DNA]</scope>
    <source>
        <strain evidence="2">NBRC 102515 / DSM 9628</strain>
    </source>
</reference>
<accession>W0UZS1</accession>
<sequence>MAILLASCVTTTPAAAGLKIIAPPFDIVPFVFEQVWHQRTTGDAGLAWLRAAIQRAALDDA</sequence>
<dbReference type="HOGENOM" id="CLU_2916390_0_0_4"/>
<gene>
    <name evidence="1" type="ORF">GJA_461</name>
</gene>
<organism evidence="1 2">
    <name type="scientific">Janthinobacterium agaricidamnosum NBRC 102515 = DSM 9628</name>
    <dbReference type="NCBI Taxonomy" id="1349767"/>
    <lineage>
        <taxon>Bacteria</taxon>
        <taxon>Pseudomonadati</taxon>
        <taxon>Pseudomonadota</taxon>
        <taxon>Betaproteobacteria</taxon>
        <taxon>Burkholderiales</taxon>
        <taxon>Oxalobacteraceae</taxon>
        <taxon>Janthinobacterium</taxon>
    </lineage>
</organism>
<evidence type="ECO:0000313" key="2">
    <source>
        <dbReference type="Proteomes" id="UP000027604"/>
    </source>
</evidence>
<dbReference type="KEGG" id="jag:GJA_461"/>
<name>W0UZS1_9BURK</name>
<dbReference type="OrthoDB" id="8523210at2"/>
<dbReference type="RefSeq" id="WP_038488300.1">
    <property type="nucleotide sequence ID" value="NZ_BCTH01000023.1"/>
</dbReference>
<dbReference type="Gene3D" id="3.40.190.10">
    <property type="entry name" value="Periplasmic binding protein-like II"/>
    <property type="match status" value="2"/>
</dbReference>
<proteinExistence type="predicted"/>
<evidence type="ECO:0000313" key="1">
    <source>
        <dbReference type="EMBL" id="CDG81121.1"/>
    </source>
</evidence>
<keyword evidence="2" id="KW-1185">Reference proteome</keyword>
<protein>
    <submittedName>
        <fullName evidence="1">Uncharacterized protein</fullName>
    </submittedName>
</protein>
<dbReference type="Proteomes" id="UP000027604">
    <property type="component" value="Chromosome I"/>
</dbReference>
<dbReference type="STRING" id="1349767.GJA_461"/>
<dbReference type="EMBL" id="HG322949">
    <property type="protein sequence ID" value="CDG81121.1"/>
    <property type="molecule type" value="Genomic_DNA"/>
</dbReference>